<proteinExistence type="predicted"/>
<dbReference type="InterPro" id="IPR013154">
    <property type="entry name" value="ADH-like_N"/>
</dbReference>
<protein>
    <recommendedName>
        <fullName evidence="1">Enoyl reductase (ER) domain-containing protein</fullName>
    </recommendedName>
</protein>
<dbReference type="CDD" id="cd08267">
    <property type="entry name" value="MDR1"/>
    <property type="match status" value="1"/>
</dbReference>
<dbReference type="SUPFAM" id="SSF50129">
    <property type="entry name" value="GroES-like"/>
    <property type="match status" value="1"/>
</dbReference>
<comment type="caution">
    <text evidence="2">The sequence shown here is derived from an EMBL/GenBank/DDBJ whole genome shotgun (WGS) entry which is preliminary data.</text>
</comment>
<dbReference type="GO" id="GO:0016491">
    <property type="term" value="F:oxidoreductase activity"/>
    <property type="evidence" value="ECO:0007669"/>
    <property type="project" value="InterPro"/>
</dbReference>
<dbReference type="Pfam" id="PF08240">
    <property type="entry name" value="ADH_N"/>
    <property type="match status" value="1"/>
</dbReference>
<evidence type="ECO:0000313" key="3">
    <source>
        <dbReference type="Proteomes" id="UP000663852"/>
    </source>
</evidence>
<dbReference type="Proteomes" id="UP000663852">
    <property type="component" value="Unassembled WGS sequence"/>
</dbReference>
<feature type="domain" description="Enoyl reductase (ER)" evidence="1">
    <location>
        <begin position="29"/>
        <end position="373"/>
    </location>
</feature>
<dbReference type="EMBL" id="CAJNOJ010000715">
    <property type="protein sequence ID" value="CAF1513920.1"/>
    <property type="molecule type" value="Genomic_DNA"/>
</dbReference>
<dbReference type="InterPro" id="IPR050700">
    <property type="entry name" value="YIM1/Zinc_Alcohol_DH_Fams"/>
</dbReference>
<dbReference type="SUPFAM" id="SSF51735">
    <property type="entry name" value="NAD(P)-binding Rossmann-fold domains"/>
    <property type="match status" value="1"/>
</dbReference>
<reference evidence="2" key="1">
    <citation type="submission" date="2021-02" db="EMBL/GenBank/DDBJ databases">
        <authorList>
            <person name="Nowell W R."/>
        </authorList>
    </citation>
    <scope>NUCLEOTIDE SEQUENCE</scope>
</reference>
<organism evidence="2 3">
    <name type="scientific">Adineta ricciae</name>
    <name type="common">Rotifer</name>
    <dbReference type="NCBI Taxonomy" id="249248"/>
    <lineage>
        <taxon>Eukaryota</taxon>
        <taxon>Metazoa</taxon>
        <taxon>Spiralia</taxon>
        <taxon>Gnathifera</taxon>
        <taxon>Rotifera</taxon>
        <taxon>Eurotatoria</taxon>
        <taxon>Bdelloidea</taxon>
        <taxon>Adinetida</taxon>
        <taxon>Adinetidae</taxon>
        <taxon>Adineta</taxon>
    </lineage>
</organism>
<evidence type="ECO:0000259" key="1">
    <source>
        <dbReference type="SMART" id="SM00829"/>
    </source>
</evidence>
<dbReference type="PANTHER" id="PTHR11695:SF294">
    <property type="entry name" value="RETICULON-4-INTERACTING PROTEIN 1, MITOCHONDRIAL"/>
    <property type="match status" value="1"/>
</dbReference>
<dbReference type="Pfam" id="PF13602">
    <property type="entry name" value="ADH_zinc_N_2"/>
    <property type="match status" value="1"/>
</dbReference>
<dbReference type="InterPro" id="IPR011032">
    <property type="entry name" value="GroES-like_sf"/>
</dbReference>
<name>A0A815UC98_ADIRI</name>
<dbReference type="OrthoDB" id="48317at2759"/>
<evidence type="ECO:0000313" key="2">
    <source>
        <dbReference type="EMBL" id="CAF1513920.1"/>
    </source>
</evidence>
<dbReference type="InterPro" id="IPR036291">
    <property type="entry name" value="NAD(P)-bd_dom_sf"/>
</dbReference>
<accession>A0A815UC98</accession>
<dbReference type="SMART" id="SM00829">
    <property type="entry name" value="PKS_ER"/>
    <property type="match status" value="1"/>
</dbReference>
<dbReference type="AlphaFoldDB" id="A0A815UC98"/>
<dbReference type="Gene3D" id="3.90.180.10">
    <property type="entry name" value="Medium-chain alcohol dehydrogenases, catalytic domain"/>
    <property type="match status" value="1"/>
</dbReference>
<dbReference type="PANTHER" id="PTHR11695">
    <property type="entry name" value="ALCOHOL DEHYDROGENASE RELATED"/>
    <property type="match status" value="1"/>
</dbReference>
<dbReference type="Gene3D" id="3.40.50.720">
    <property type="entry name" value="NAD(P)-binding Rossmann-like Domain"/>
    <property type="match status" value="1"/>
</dbReference>
<gene>
    <name evidence="2" type="ORF">EDS130_LOCUS43427</name>
</gene>
<sequence>MAESTTDKINNDISIPAVMKAAQQSSFGDIRDVLTLGENIRVPRQLSSKQILVRVCAAAINPVDWKILNGKLSLVTRYSFPHIPGTDVAGVVVAIGSGVKRLKIGDKVYGDLEIHGGSYAEYVRGPESLFTVKPNNLTMEEAAAIPLACDTSYQALFKKVSPPIGKGSKVFICGGSTATGLYAVQLAKAVGAYVTTTCSPRNFSLMEKLGYTITQTNVETSNDQNQLHVIDYTEKDFGEELKDQNYDVVYDCVGGAEQWISAQKILKRGGKFITIVGDDTSSVISLKTLIEMGFTIVNRKFWSVFGSAHHAYIRHVLSENFQDLDDIRTKFIETNKVKPLIDTVFDWRKDGVEALYSLYEKSKSGKAQGKLVLKIADEE</sequence>
<dbReference type="InterPro" id="IPR020843">
    <property type="entry name" value="ER"/>
</dbReference>